<reference evidence="2 3" key="1">
    <citation type="submission" date="2020-05" db="EMBL/GenBank/DDBJ databases">
        <title>Vigna angularis (adzuki bean) Var. LongXiaoDou No. 4 denovo assembly.</title>
        <authorList>
            <person name="Xiang H."/>
        </authorList>
    </citation>
    <scope>NUCLEOTIDE SEQUENCE [LARGE SCALE GENOMIC DNA]</scope>
    <source>
        <tissue evidence="2">Leaf</tissue>
    </source>
</reference>
<dbReference type="AlphaFoldDB" id="A0A8T0JU10"/>
<sequence>MALMAAIGTHSFHETKKSQIIRPEHQNHRITCTKHKGSSTLTATRPRSDLRPRATKESVFNGGDIVGYSPDPMTLLSSLFGDVDEYKSFSEFLVGAMMDPTPPRYKMNRGKAAAIEFSGPTREFMKWTEDMDARLLHSMIEESRIALSRPTAAKWRVNSMKHYNLMVELWAADRAIGSGVRTASQARRQRVGPRVSVDLNQNIEYIPEQPEWTGYRDPTPPSPPPSVDEYSPEQTQSVPSVPSGGTSSSRGSKGKAPMVDVIDSQFDKLTTSLDGFANVLSSSNVHFGLISNAIVRQVSAMEDRNQIIRSQTEILRRTPNYTYTEADIYEMLSAMNIADENLIEQCYDFLCGNPTCTKRLMGLPPHKRWNKLCKMISGGDC</sequence>
<proteinExistence type="predicted"/>
<organism evidence="2 3">
    <name type="scientific">Phaseolus angularis</name>
    <name type="common">Azuki bean</name>
    <name type="synonym">Vigna angularis</name>
    <dbReference type="NCBI Taxonomy" id="3914"/>
    <lineage>
        <taxon>Eukaryota</taxon>
        <taxon>Viridiplantae</taxon>
        <taxon>Streptophyta</taxon>
        <taxon>Embryophyta</taxon>
        <taxon>Tracheophyta</taxon>
        <taxon>Spermatophyta</taxon>
        <taxon>Magnoliopsida</taxon>
        <taxon>eudicotyledons</taxon>
        <taxon>Gunneridae</taxon>
        <taxon>Pentapetalae</taxon>
        <taxon>rosids</taxon>
        <taxon>fabids</taxon>
        <taxon>Fabales</taxon>
        <taxon>Fabaceae</taxon>
        <taxon>Papilionoideae</taxon>
        <taxon>50 kb inversion clade</taxon>
        <taxon>NPAAA clade</taxon>
        <taxon>indigoferoid/millettioid clade</taxon>
        <taxon>Phaseoleae</taxon>
        <taxon>Vigna</taxon>
    </lineage>
</organism>
<comment type="caution">
    <text evidence="2">The sequence shown here is derived from an EMBL/GenBank/DDBJ whole genome shotgun (WGS) entry which is preliminary data.</text>
</comment>
<name>A0A8T0JU10_PHAAN</name>
<gene>
    <name evidence="2" type="ORF">HKW66_Vig0171480</name>
</gene>
<feature type="compositionally biased region" description="Low complexity" evidence="1">
    <location>
        <begin position="237"/>
        <end position="255"/>
    </location>
</feature>
<feature type="region of interest" description="Disordered" evidence="1">
    <location>
        <begin position="208"/>
        <end position="256"/>
    </location>
</feature>
<keyword evidence="2" id="KW-0238">DNA-binding</keyword>
<evidence type="ECO:0000313" key="2">
    <source>
        <dbReference type="EMBL" id="KAG2380369.1"/>
    </source>
</evidence>
<dbReference type="EMBL" id="JABFOF010000009">
    <property type="protein sequence ID" value="KAG2380369.1"/>
    <property type="molecule type" value="Genomic_DNA"/>
</dbReference>
<evidence type="ECO:0000256" key="1">
    <source>
        <dbReference type="SAM" id="MobiDB-lite"/>
    </source>
</evidence>
<accession>A0A8T0JU10</accession>
<dbReference type="Proteomes" id="UP000743370">
    <property type="component" value="Unassembled WGS sequence"/>
</dbReference>
<dbReference type="GO" id="GO:0003677">
    <property type="term" value="F:DNA binding"/>
    <property type="evidence" value="ECO:0007669"/>
    <property type="project" value="UniProtKB-KW"/>
</dbReference>
<evidence type="ECO:0000313" key="3">
    <source>
        <dbReference type="Proteomes" id="UP000743370"/>
    </source>
</evidence>
<protein>
    <submittedName>
        <fullName evidence="2">WRKY transcription factor 4 WRKY DNA-binding protein</fullName>
    </submittedName>
</protein>